<reference evidence="2 3" key="1">
    <citation type="submission" date="2013-10" db="EMBL/GenBank/DDBJ databases">
        <title>Complete genome sequence of Corynebacterium lactis DSM 45799(T), isolated from raw cow milk.</title>
        <authorList>
            <person name="Ruckert C."/>
            <person name="Albersmeier A."/>
            <person name="Lipski A."/>
            <person name="Kalinowski J."/>
        </authorList>
    </citation>
    <scope>NUCLEOTIDE SEQUENCE [LARGE SCALE GENOMIC DNA]</scope>
    <source>
        <strain evidence="2 3">RW2-5</strain>
    </source>
</reference>
<sequence>MKLKKSVLALSTATAVTISGIAVAGTEEMKSVTTNHNDKGDKGSSSDIAPEEPRRPEVSFHLIGGACATAEAPR</sequence>
<protein>
    <submittedName>
        <fullName evidence="2">Uncharacterized protein</fullName>
    </submittedName>
</protein>
<accession>A0A0K2H2V9</accession>
<name>A0A0K2H2V9_9CORY</name>
<evidence type="ECO:0000313" key="2">
    <source>
        <dbReference type="EMBL" id="ALA68385.1"/>
    </source>
</evidence>
<feature type="region of interest" description="Disordered" evidence="1">
    <location>
        <begin position="25"/>
        <end position="60"/>
    </location>
</feature>
<dbReference type="EMBL" id="CP006841">
    <property type="protein sequence ID" value="ALA68385.1"/>
    <property type="molecule type" value="Genomic_DNA"/>
</dbReference>
<dbReference type="KEGG" id="clw:CLAC_01780"/>
<proteinExistence type="predicted"/>
<evidence type="ECO:0000256" key="1">
    <source>
        <dbReference type="SAM" id="MobiDB-lite"/>
    </source>
</evidence>
<organism evidence="2 3">
    <name type="scientific">Corynebacterium lactis RW2-5</name>
    <dbReference type="NCBI Taxonomy" id="1408189"/>
    <lineage>
        <taxon>Bacteria</taxon>
        <taxon>Bacillati</taxon>
        <taxon>Actinomycetota</taxon>
        <taxon>Actinomycetes</taxon>
        <taxon>Mycobacteriales</taxon>
        <taxon>Corynebacteriaceae</taxon>
        <taxon>Corynebacterium</taxon>
    </lineage>
</organism>
<dbReference type="RefSeq" id="WP_053411437.1">
    <property type="nucleotide sequence ID" value="NZ_CP006841.1"/>
</dbReference>
<dbReference type="AlphaFoldDB" id="A0A0K2H2V9"/>
<dbReference type="Proteomes" id="UP000058446">
    <property type="component" value="Chromosome"/>
</dbReference>
<keyword evidence="3" id="KW-1185">Reference proteome</keyword>
<dbReference type="PATRIC" id="fig|1408189.4.peg.353"/>
<evidence type="ECO:0000313" key="3">
    <source>
        <dbReference type="Proteomes" id="UP000058446"/>
    </source>
</evidence>
<gene>
    <name evidence="2" type="ORF">CLAC_01780</name>
</gene>